<keyword evidence="1" id="KW-0732">Signal</keyword>
<dbReference type="PANTHER" id="PTHR43143:SF6">
    <property type="entry name" value="BLL3016 PROTEIN"/>
    <property type="match status" value="1"/>
</dbReference>
<evidence type="ECO:0000259" key="3">
    <source>
        <dbReference type="Pfam" id="PF16371"/>
    </source>
</evidence>
<dbReference type="InterPro" id="IPR051918">
    <property type="entry name" value="STPP_CPPED1"/>
</dbReference>
<evidence type="ECO:0000313" key="5">
    <source>
        <dbReference type="Proteomes" id="UP001239462"/>
    </source>
</evidence>
<dbReference type="RefSeq" id="WP_160149491.1">
    <property type="nucleotide sequence ID" value="NZ_JASZZN010000021.1"/>
</dbReference>
<gene>
    <name evidence="4" type="ORF">QTN89_23450</name>
</gene>
<organism evidence="4 5">
    <name type="scientific">Roseiconus lacunae</name>
    <dbReference type="NCBI Taxonomy" id="2605694"/>
    <lineage>
        <taxon>Bacteria</taxon>
        <taxon>Pseudomonadati</taxon>
        <taxon>Planctomycetota</taxon>
        <taxon>Planctomycetia</taxon>
        <taxon>Pirellulales</taxon>
        <taxon>Pirellulaceae</taxon>
        <taxon>Roseiconus</taxon>
    </lineage>
</organism>
<protein>
    <submittedName>
        <fullName evidence="4">Calcineurin-like phosphoesterase family protein</fullName>
    </submittedName>
</protein>
<dbReference type="SUPFAM" id="SSF117074">
    <property type="entry name" value="Hypothetical protein PA1324"/>
    <property type="match status" value="1"/>
</dbReference>
<dbReference type="InterPro" id="IPR013783">
    <property type="entry name" value="Ig-like_fold"/>
</dbReference>
<comment type="caution">
    <text evidence="4">The sequence shown here is derived from an EMBL/GenBank/DDBJ whole genome shotgun (WGS) entry which is preliminary data.</text>
</comment>
<dbReference type="InterPro" id="IPR032288">
    <property type="entry name" value="Metallophos_C"/>
</dbReference>
<sequence length="537" mass="59848">MSLRCRPLCLTAIVCLVPLFGSSLKAAEPIAKQTAKGVVFHDQNGNGTRDEGESGVEGVRVSNGEAVVLTGADGRYTLPVDGDTILFACKPQGWIYPVDENNLPQFFYIHKPNGSPDDDFRFKGSEPTGPLPESVDFALRPFQAPNVIRAVLLGDPQPVSIEEVQFFGRDIMSELVDVDAEFGVTLGDIVGNQLDLFQPMIEMQGLAGIPWHNVIGNHDINFRAPDDEHANETFHKAFGPSDYAFQYGDVHFLAMDNIVYHGFERKGYHAGLSKRQLAFMENYLHTVPQNHRILIGTHIPLTNGIPGEEQPTPELKRVLELLSRFPHTASFSAHTHLNAIYHLGSEFGYHSHDHGVHIHHNVGTASGTWWKGPLDSRGIPMTTMRDGTPNGYAIATFDGPKMSVKWKAANHEEDYQMNLFVADAIAADQLSSDKGEVLVNVFNGSHSSHVKMRVVGHSEWVAMKHEHRNDPHYVRQQSIDESTPMEGTKRMNRPRESTHIWVGHLPNVLPKGTHLLEVQAEDAYGETFTDRRPFRVQ</sequence>
<dbReference type="InterPro" id="IPR029052">
    <property type="entry name" value="Metallo-depent_PP-like"/>
</dbReference>
<dbReference type="Pfam" id="PF16371">
    <property type="entry name" value="MetallophosN"/>
    <property type="match status" value="1"/>
</dbReference>
<dbReference type="InterPro" id="IPR032285">
    <property type="entry name" value="Metallophos_N"/>
</dbReference>
<feature type="signal peptide" evidence="1">
    <location>
        <begin position="1"/>
        <end position="26"/>
    </location>
</feature>
<accession>A0ABT7PPJ4</accession>
<evidence type="ECO:0000313" key="4">
    <source>
        <dbReference type="EMBL" id="MDM4018427.1"/>
    </source>
</evidence>
<dbReference type="Gene3D" id="2.60.40.10">
    <property type="entry name" value="Immunoglobulins"/>
    <property type="match status" value="1"/>
</dbReference>
<feature type="domain" description="Calcineurin-like phosphoesterase N-terminal" evidence="3">
    <location>
        <begin position="51"/>
        <end position="121"/>
    </location>
</feature>
<dbReference type="Gene3D" id="3.60.21.10">
    <property type="match status" value="1"/>
</dbReference>
<reference evidence="4 5" key="1">
    <citation type="submission" date="2023-06" db="EMBL/GenBank/DDBJ databases">
        <title>Roseiconus lacunae JC819 isolated from Gulf of Mannar region, Tamil Nadu.</title>
        <authorList>
            <person name="Pk S."/>
            <person name="Ch S."/>
            <person name="Ch V.R."/>
        </authorList>
    </citation>
    <scope>NUCLEOTIDE SEQUENCE [LARGE SCALE GENOMIC DNA]</scope>
    <source>
        <strain evidence="4 5">JC819</strain>
    </source>
</reference>
<dbReference type="Proteomes" id="UP001239462">
    <property type="component" value="Unassembled WGS sequence"/>
</dbReference>
<evidence type="ECO:0000256" key="1">
    <source>
        <dbReference type="SAM" id="SignalP"/>
    </source>
</evidence>
<feature type="domain" description="Calcineurin-like phosphoesterase C-terminal" evidence="2">
    <location>
        <begin position="360"/>
        <end position="528"/>
    </location>
</feature>
<name>A0ABT7PPJ4_9BACT</name>
<feature type="chain" id="PRO_5045570833" evidence="1">
    <location>
        <begin position="27"/>
        <end position="537"/>
    </location>
</feature>
<dbReference type="SUPFAM" id="SSF56300">
    <property type="entry name" value="Metallo-dependent phosphatases"/>
    <property type="match status" value="1"/>
</dbReference>
<dbReference type="PANTHER" id="PTHR43143">
    <property type="entry name" value="METALLOPHOSPHOESTERASE, CALCINEURIN SUPERFAMILY"/>
    <property type="match status" value="1"/>
</dbReference>
<keyword evidence="5" id="KW-1185">Reference proteome</keyword>
<dbReference type="Pfam" id="PF16370">
    <property type="entry name" value="MetallophosC"/>
    <property type="match status" value="1"/>
</dbReference>
<evidence type="ECO:0000259" key="2">
    <source>
        <dbReference type="Pfam" id="PF16370"/>
    </source>
</evidence>
<proteinExistence type="predicted"/>
<dbReference type="EMBL" id="JASZZN010000021">
    <property type="protein sequence ID" value="MDM4018427.1"/>
    <property type="molecule type" value="Genomic_DNA"/>
</dbReference>